<sequence length="33" mass="3783">MVPSDRYEQVQKEAKKACSTRLLRITMRATKGS</sequence>
<evidence type="ECO:0000313" key="1">
    <source>
        <dbReference type="EMBL" id="ABD44217.1"/>
    </source>
</evidence>
<proteinExistence type="predicted"/>
<dbReference type="PaxDb" id="212042-APH_0124"/>
<dbReference type="EMBL" id="CP000235">
    <property type="protein sequence ID" value="ABD44217.1"/>
    <property type="molecule type" value="Genomic_DNA"/>
</dbReference>
<protein>
    <submittedName>
        <fullName evidence="1">Uncharacterized protein</fullName>
    </submittedName>
</protein>
<dbReference type="EnsemblBacteria" id="ABD44217">
    <property type="protein sequence ID" value="ABD44217"/>
    <property type="gene ID" value="APH_0124"/>
</dbReference>
<name>Q2GLK0_ANAPZ</name>
<dbReference type="AlphaFoldDB" id="Q2GLK0"/>
<keyword evidence="2" id="KW-1185">Reference proteome</keyword>
<accession>Q2GLK0</accession>
<evidence type="ECO:0000313" key="2">
    <source>
        <dbReference type="Proteomes" id="UP000001943"/>
    </source>
</evidence>
<organism evidence="1 2">
    <name type="scientific">Anaplasma phagocytophilum (strain HZ)</name>
    <dbReference type="NCBI Taxonomy" id="212042"/>
    <lineage>
        <taxon>Bacteria</taxon>
        <taxon>Pseudomonadati</taxon>
        <taxon>Pseudomonadota</taxon>
        <taxon>Alphaproteobacteria</taxon>
        <taxon>Rickettsiales</taxon>
        <taxon>Anaplasmataceae</taxon>
        <taxon>Anaplasma</taxon>
        <taxon>phagocytophilum group</taxon>
    </lineage>
</organism>
<dbReference type="HOGENOM" id="CLU_3380199_0_0_5"/>
<reference evidence="1 2" key="1">
    <citation type="journal article" date="2006" name="PLoS Genet.">
        <title>Comparative genomics of emerging human ehrlichiosis agents.</title>
        <authorList>
            <person name="Dunning Hotopp J.C."/>
            <person name="Lin M."/>
            <person name="Madupu R."/>
            <person name="Crabtree J."/>
            <person name="Angiuoli S.V."/>
            <person name="Eisen J.A."/>
            <person name="Seshadri R."/>
            <person name="Ren Q."/>
            <person name="Wu M."/>
            <person name="Utterback T.R."/>
            <person name="Smith S."/>
            <person name="Lewis M."/>
            <person name="Khouri H."/>
            <person name="Zhang C."/>
            <person name="Niu H."/>
            <person name="Lin Q."/>
            <person name="Ohashi N."/>
            <person name="Zhi N."/>
            <person name="Nelson W."/>
            <person name="Brinkac L.M."/>
            <person name="Dodson R.J."/>
            <person name="Rosovitz M.J."/>
            <person name="Sundaram J."/>
            <person name="Daugherty S.C."/>
            <person name="Davidsen T."/>
            <person name="Durkin A.S."/>
            <person name="Gwinn M."/>
            <person name="Haft D.H."/>
            <person name="Selengut J.D."/>
            <person name="Sullivan S.A."/>
            <person name="Zafar N."/>
            <person name="Zhou L."/>
            <person name="Benahmed F."/>
            <person name="Forberger H."/>
            <person name="Halpin R."/>
            <person name="Mulligan S."/>
            <person name="Robinson J."/>
            <person name="White O."/>
            <person name="Rikihisa Y."/>
            <person name="Tettelin H."/>
        </authorList>
    </citation>
    <scope>NUCLEOTIDE SEQUENCE [LARGE SCALE GENOMIC DNA]</scope>
    <source>
        <strain evidence="1 2">HZ</strain>
    </source>
</reference>
<dbReference type="STRING" id="212042.APH_0124"/>
<dbReference type="KEGG" id="aph:APH_0124"/>
<dbReference type="Proteomes" id="UP000001943">
    <property type="component" value="Chromosome"/>
</dbReference>
<gene>
    <name evidence="1" type="ordered locus">APH_0124</name>
</gene>